<evidence type="ECO:0000256" key="3">
    <source>
        <dbReference type="ARBA" id="ARBA00022670"/>
    </source>
</evidence>
<evidence type="ECO:0000256" key="6">
    <source>
        <dbReference type="ARBA" id="ARBA00023049"/>
    </source>
</evidence>
<evidence type="ECO:0000313" key="8">
    <source>
        <dbReference type="EMBL" id="CAK9047930.1"/>
    </source>
</evidence>
<feature type="transmembrane region" description="Helical" evidence="7">
    <location>
        <begin position="21"/>
        <end position="38"/>
    </location>
</feature>
<evidence type="ECO:0000256" key="1">
    <source>
        <dbReference type="ARBA" id="ARBA00001947"/>
    </source>
</evidence>
<evidence type="ECO:0000256" key="2">
    <source>
        <dbReference type="ARBA" id="ARBA00007931"/>
    </source>
</evidence>
<comment type="cofactor">
    <cofactor evidence="1">
        <name>Zn(2+)</name>
        <dbReference type="ChEBI" id="CHEBI:29105"/>
    </cofactor>
</comment>
<keyword evidence="6 8" id="KW-0482">Metalloprotease</keyword>
<evidence type="ECO:0000256" key="5">
    <source>
        <dbReference type="ARBA" id="ARBA00022833"/>
    </source>
</evidence>
<comment type="similarity">
    <text evidence="2">Belongs to the peptidase M50B family.</text>
</comment>
<proteinExistence type="inferred from homology"/>
<accession>A0ABP0MCP6</accession>
<dbReference type="GO" id="GO:0008237">
    <property type="term" value="F:metallopeptidase activity"/>
    <property type="evidence" value="ECO:0007669"/>
    <property type="project" value="UniProtKB-KW"/>
</dbReference>
<keyword evidence="3" id="KW-0645">Protease</keyword>
<comment type="caution">
    <text evidence="8">The sequence shown here is derived from an EMBL/GenBank/DDBJ whole genome shotgun (WGS) entry which is preliminary data.</text>
</comment>
<keyword evidence="9" id="KW-1185">Reference proteome</keyword>
<dbReference type="Proteomes" id="UP001642464">
    <property type="component" value="Unassembled WGS sequence"/>
</dbReference>
<dbReference type="EMBL" id="CAXAMM010020447">
    <property type="protein sequence ID" value="CAK9047930.1"/>
    <property type="molecule type" value="Genomic_DNA"/>
</dbReference>
<evidence type="ECO:0000256" key="7">
    <source>
        <dbReference type="SAM" id="Phobius"/>
    </source>
</evidence>
<reference evidence="8 9" key="1">
    <citation type="submission" date="2024-02" db="EMBL/GenBank/DDBJ databases">
        <authorList>
            <person name="Chen Y."/>
            <person name="Shah S."/>
            <person name="Dougan E. K."/>
            <person name="Thang M."/>
            <person name="Chan C."/>
        </authorList>
    </citation>
    <scope>NUCLEOTIDE SEQUENCE [LARGE SCALE GENOMIC DNA]</scope>
</reference>
<dbReference type="PANTHER" id="PTHR39188:SF3">
    <property type="entry name" value="STAGE IV SPORULATION PROTEIN FB"/>
    <property type="match status" value="1"/>
</dbReference>
<name>A0ABP0MCP6_9DINO</name>
<keyword evidence="4" id="KW-0378">Hydrolase</keyword>
<evidence type="ECO:0000313" key="9">
    <source>
        <dbReference type="Proteomes" id="UP001642464"/>
    </source>
</evidence>
<feature type="transmembrane region" description="Helical" evidence="7">
    <location>
        <begin position="227"/>
        <end position="248"/>
    </location>
</feature>
<feature type="transmembrane region" description="Helical" evidence="7">
    <location>
        <begin position="200"/>
        <end position="221"/>
    </location>
</feature>
<keyword evidence="7" id="KW-0812">Transmembrane</keyword>
<evidence type="ECO:0000256" key="4">
    <source>
        <dbReference type="ARBA" id="ARBA00022801"/>
    </source>
</evidence>
<keyword evidence="7" id="KW-1133">Transmembrane helix</keyword>
<protein>
    <submittedName>
        <fullName evidence="8">Zinc metalloprotease MJ0392 (MjS2P) (S2P endopeptidase) (Site-2-type intramembrane protease)</fullName>
    </submittedName>
</protein>
<dbReference type="PANTHER" id="PTHR39188">
    <property type="entry name" value="MEMBRANE-ASSOCIATED ZINC METALLOPROTEASE M50B"/>
    <property type="match status" value="1"/>
</dbReference>
<keyword evidence="5" id="KW-0862">Zinc</keyword>
<organism evidence="8 9">
    <name type="scientific">Durusdinium trenchii</name>
    <dbReference type="NCBI Taxonomy" id="1381693"/>
    <lineage>
        <taxon>Eukaryota</taxon>
        <taxon>Sar</taxon>
        <taxon>Alveolata</taxon>
        <taxon>Dinophyceae</taxon>
        <taxon>Suessiales</taxon>
        <taxon>Symbiodiniaceae</taxon>
        <taxon>Durusdinium</taxon>
    </lineage>
</organism>
<gene>
    <name evidence="8" type="ORF">SCF082_LOCUS26781</name>
</gene>
<sequence>MAVERFGGFPLEFRVCSPCGVPVYVHFFLIAFFVWQLSNEEGAARRQSGLPDYHQAGFIALTCLVSFVILFLTVLLHELGHCGGAKLVGGRVDRILLWPLGGLAFCSSGCGPKGDLLVALAGPLTHAPQYLVWYGFFQFSVRSHEQLGRWSATVQGLCSSAMHLQILLVVFNLLVPVYPLDCSQAIISLCRLCGASARTAAILIVVLSLLTIAVLVALMFGLVHMPFLPLGLSGFNFLLIGWLTFQTFQLYSHISKRTESNHPLLRQCQDDDHYRDV</sequence>
<feature type="transmembrane region" description="Helical" evidence="7">
    <location>
        <begin position="58"/>
        <end position="76"/>
    </location>
</feature>
<keyword evidence="7" id="KW-0472">Membrane</keyword>